<reference evidence="5 6" key="1">
    <citation type="submission" date="2019-04" db="EMBL/GenBank/DDBJ databases">
        <title>High contiguity whole genome sequence and gene annotation resource for two Venturia nashicola isolates.</title>
        <authorList>
            <person name="Prokchorchik M."/>
            <person name="Won K."/>
            <person name="Lee Y."/>
            <person name="Choi E.D."/>
            <person name="Segonzac C."/>
            <person name="Sohn K.H."/>
        </authorList>
    </citation>
    <scope>NUCLEOTIDE SEQUENCE [LARGE SCALE GENOMIC DNA]</scope>
    <source>
        <strain evidence="5 6">PRI2</strain>
    </source>
</reference>
<evidence type="ECO:0000313" key="5">
    <source>
        <dbReference type="EMBL" id="TID25938.1"/>
    </source>
</evidence>
<proteinExistence type="inferred from homology"/>
<comment type="function">
    <text evidence="1 3">Involved in nuclear export, actin cytoskeleton organization and vesicular transport.</text>
</comment>
<evidence type="ECO:0000256" key="2">
    <source>
        <dbReference type="ARBA" id="ARBA00006781"/>
    </source>
</evidence>
<dbReference type="Proteomes" id="UP000298493">
    <property type="component" value="Unassembled WGS sequence"/>
</dbReference>
<dbReference type="OrthoDB" id="27543at2759"/>
<feature type="region of interest" description="Disordered" evidence="4">
    <location>
        <begin position="1"/>
        <end position="29"/>
    </location>
</feature>
<comment type="subcellular location">
    <subcellularLocation>
        <location evidence="3">Nucleus</location>
    </subcellularLocation>
</comment>
<dbReference type="AlphaFoldDB" id="A0A4Z1PC36"/>
<comment type="similarity">
    <text evidence="2 3">Belongs to the BCP1 family.</text>
</comment>
<dbReference type="Pfam" id="PF13862">
    <property type="entry name" value="BCCIP"/>
    <property type="match status" value="1"/>
</dbReference>
<dbReference type="EMBL" id="SNSC02000003">
    <property type="protein sequence ID" value="TID25938.1"/>
    <property type="molecule type" value="Genomic_DNA"/>
</dbReference>
<comment type="caution">
    <text evidence="5">The sequence shown here is derived from an EMBL/GenBank/DDBJ whole genome shotgun (WGS) entry which is preliminary data.</text>
</comment>
<keyword evidence="3" id="KW-0653">Protein transport</keyword>
<dbReference type="PANTHER" id="PTHR13261">
    <property type="entry name" value="BRCA2 AND CDKN1A INTERACTING PROTEIN"/>
    <property type="match status" value="1"/>
</dbReference>
<feature type="compositionally biased region" description="Basic and acidic residues" evidence="4">
    <location>
        <begin position="1"/>
        <end position="19"/>
    </location>
</feature>
<sequence length="294" mass="32318">MAKRKNTENHAGSDNRMDEDGSGSGSGSDEDVDMIKADFDFFDPAEIDFHGLKSLTRQLLDIDAELINTSELVDLIVSQPLVGSTVKVDGKESDPFAFMTVLNLQAHHDKPVIQTLTTYLHQKLSTIPSLAASSDLLAPTNTAAQVGLILTERIINLPSEISPPMYSMLLEEIAWAVQEKEPYAFTHYLILSKTYKEITSLLAEPDSRPSKKSKKDNSGDGEMFFFHPEDEVLQKHSLGYGSFDYSKLSDAGASDAKRAFQEAGIKPQGYLMLIEAAKIEGAVEAITEYLKPPS</sequence>
<protein>
    <recommendedName>
        <fullName evidence="3">Protein BCP1</fullName>
    </recommendedName>
</protein>
<organism evidence="5 6">
    <name type="scientific">Venturia nashicola</name>
    <dbReference type="NCBI Taxonomy" id="86259"/>
    <lineage>
        <taxon>Eukaryota</taxon>
        <taxon>Fungi</taxon>
        <taxon>Dikarya</taxon>
        <taxon>Ascomycota</taxon>
        <taxon>Pezizomycotina</taxon>
        <taxon>Dothideomycetes</taxon>
        <taxon>Pleosporomycetidae</taxon>
        <taxon>Venturiales</taxon>
        <taxon>Venturiaceae</taxon>
        <taxon>Venturia</taxon>
    </lineage>
</organism>
<evidence type="ECO:0000256" key="1">
    <source>
        <dbReference type="ARBA" id="ARBA00002688"/>
    </source>
</evidence>
<dbReference type="InterPro" id="IPR025602">
    <property type="entry name" value="BCP1_family"/>
</dbReference>
<name>A0A4Z1PC36_9PEZI</name>
<gene>
    <name evidence="5" type="ORF">E6O75_ATG03801</name>
</gene>
<dbReference type="PIRSF" id="PIRSF028983">
    <property type="entry name" value="BCP1"/>
    <property type="match status" value="1"/>
</dbReference>
<keyword evidence="3" id="KW-0539">Nucleus</keyword>
<evidence type="ECO:0000256" key="3">
    <source>
        <dbReference type="PIRNR" id="PIRNR028983"/>
    </source>
</evidence>
<dbReference type="GO" id="GO:0005634">
    <property type="term" value="C:nucleus"/>
    <property type="evidence" value="ECO:0007669"/>
    <property type="project" value="UniProtKB-SubCell"/>
</dbReference>
<dbReference type="PANTHER" id="PTHR13261:SF0">
    <property type="entry name" value="BRCA2 AND CDKN1A-INTERACTING PROTEIN"/>
    <property type="match status" value="1"/>
</dbReference>
<dbReference type="STRING" id="86259.A0A4Z1PC36"/>
<accession>A0A4Z1PC36</accession>
<keyword evidence="3" id="KW-0813">Transport</keyword>
<keyword evidence="6" id="KW-1185">Reference proteome</keyword>
<evidence type="ECO:0000313" key="6">
    <source>
        <dbReference type="Proteomes" id="UP000298493"/>
    </source>
</evidence>
<evidence type="ECO:0000256" key="4">
    <source>
        <dbReference type="SAM" id="MobiDB-lite"/>
    </source>
</evidence>
<dbReference type="GO" id="GO:0015031">
    <property type="term" value="P:protein transport"/>
    <property type="evidence" value="ECO:0007669"/>
    <property type="project" value="UniProtKB-KW"/>
</dbReference>